<name>D8TXE7_VOLCA</name>
<dbReference type="RefSeq" id="XP_002951003.1">
    <property type="nucleotide sequence ID" value="XM_002950957.1"/>
</dbReference>
<dbReference type="KEGG" id="vcn:VOLCADRAFT_91565"/>
<protein>
    <submittedName>
        <fullName evidence="1">Uncharacterized protein</fullName>
    </submittedName>
</protein>
<dbReference type="Proteomes" id="UP000001058">
    <property type="component" value="Unassembled WGS sequence"/>
</dbReference>
<evidence type="ECO:0000313" key="2">
    <source>
        <dbReference type="Proteomes" id="UP000001058"/>
    </source>
</evidence>
<dbReference type="InParanoid" id="D8TXE7"/>
<dbReference type="EMBL" id="GL378342">
    <property type="protein sequence ID" value="EFJ47897.1"/>
    <property type="molecule type" value="Genomic_DNA"/>
</dbReference>
<keyword evidence="2" id="KW-1185">Reference proteome</keyword>
<reference evidence="1 2" key="1">
    <citation type="journal article" date="2010" name="Science">
        <title>Genomic analysis of organismal complexity in the multicellular green alga Volvox carteri.</title>
        <authorList>
            <person name="Prochnik S.E."/>
            <person name="Umen J."/>
            <person name="Nedelcu A.M."/>
            <person name="Hallmann A."/>
            <person name="Miller S.M."/>
            <person name="Nishii I."/>
            <person name="Ferris P."/>
            <person name="Kuo A."/>
            <person name="Mitros T."/>
            <person name="Fritz-Laylin L.K."/>
            <person name="Hellsten U."/>
            <person name="Chapman J."/>
            <person name="Simakov O."/>
            <person name="Rensing S.A."/>
            <person name="Terry A."/>
            <person name="Pangilinan J."/>
            <person name="Kapitonov V."/>
            <person name="Jurka J."/>
            <person name="Salamov A."/>
            <person name="Shapiro H."/>
            <person name="Schmutz J."/>
            <person name="Grimwood J."/>
            <person name="Lindquist E."/>
            <person name="Lucas S."/>
            <person name="Grigoriev I.V."/>
            <person name="Schmitt R."/>
            <person name="Kirk D."/>
            <person name="Rokhsar D.S."/>
        </authorList>
    </citation>
    <scope>NUCLEOTIDE SEQUENCE [LARGE SCALE GENOMIC DNA]</scope>
    <source>
        <strain evidence="2">f. Nagariensis / Eve</strain>
    </source>
</reference>
<accession>D8TXE7</accession>
<sequence>MQKHKFFHKASLQLQHLAVIGARYGMLPHITPQESASKLVRRPCRTSAGPYKRWAIQGSGPRWLVIDKGFLQFASSPFMAFIGGHDRRQLQWLGFPSGELVIKGALLVWGFQVHLQDFPGLYNG</sequence>
<dbReference type="AlphaFoldDB" id="D8TXE7"/>
<organism evidence="2">
    <name type="scientific">Volvox carteri f. nagariensis</name>
    <dbReference type="NCBI Taxonomy" id="3068"/>
    <lineage>
        <taxon>Eukaryota</taxon>
        <taxon>Viridiplantae</taxon>
        <taxon>Chlorophyta</taxon>
        <taxon>core chlorophytes</taxon>
        <taxon>Chlorophyceae</taxon>
        <taxon>CS clade</taxon>
        <taxon>Chlamydomonadales</taxon>
        <taxon>Volvocaceae</taxon>
        <taxon>Volvox</taxon>
    </lineage>
</organism>
<dbReference type="GeneID" id="9616831"/>
<evidence type="ECO:0000313" key="1">
    <source>
        <dbReference type="EMBL" id="EFJ47897.1"/>
    </source>
</evidence>
<gene>
    <name evidence="1" type="ORF">VOLCADRAFT_91565</name>
</gene>
<proteinExistence type="predicted"/>